<gene>
    <name evidence="3" type="ORF">HGA07_29310</name>
</gene>
<keyword evidence="1" id="KW-0812">Transmembrane</keyword>
<dbReference type="PANTHER" id="PTHR34512:SF30">
    <property type="entry name" value="OUTER MEMBRANE PROTEIN ASSEMBLY FACTOR BAMB"/>
    <property type="match status" value="1"/>
</dbReference>
<reference evidence="3 4" key="1">
    <citation type="submission" date="2020-04" db="EMBL/GenBank/DDBJ databases">
        <title>MicrobeNet Type strains.</title>
        <authorList>
            <person name="Nicholson A.C."/>
        </authorList>
    </citation>
    <scope>NUCLEOTIDE SEQUENCE [LARGE SCALE GENOMIC DNA]</scope>
    <source>
        <strain evidence="3 4">DSM 44445</strain>
    </source>
</reference>
<organism evidence="3 4">
    <name type="scientific">Nocardia veterana</name>
    <dbReference type="NCBI Taxonomy" id="132249"/>
    <lineage>
        <taxon>Bacteria</taxon>
        <taxon>Bacillati</taxon>
        <taxon>Actinomycetota</taxon>
        <taxon>Actinomycetes</taxon>
        <taxon>Mycobacteriales</taxon>
        <taxon>Nocardiaceae</taxon>
        <taxon>Nocardia</taxon>
    </lineage>
</organism>
<dbReference type="EMBL" id="JAAXPE010000056">
    <property type="protein sequence ID" value="NKY89679.1"/>
    <property type="molecule type" value="Genomic_DNA"/>
</dbReference>
<keyword evidence="1" id="KW-0472">Membrane</keyword>
<evidence type="ECO:0000259" key="2">
    <source>
        <dbReference type="Pfam" id="PF13360"/>
    </source>
</evidence>
<dbReference type="RefSeq" id="WP_040720217.1">
    <property type="nucleotide sequence ID" value="NZ_CAWPHS010000052.1"/>
</dbReference>
<feature type="transmembrane region" description="Helical" evidence="1">
    <location>
        <begin position="18"/>
        <end position="35"/>
    </location>
</feature>
<accession>A0A7X6M3H0</accession>
<dbReference type="InterPro" id="IPR002372">
    <property type="entry name" value="PQQ_rpt_dom"/>
</dbReference>
<proteinExistence type="predicted"/>
<evidence type="ECO:0000313" key="4">
    <source>
        <dbReference type="Proteomes" id="UP000523447"/>
    </source>
</evidence>
<protein>
    <submittedName>
        <fullName evidence="3">PQQ-binding-like beta-propeller repeat protein</fullName>
    </submittedName>
</protein>
<name>A0A7X6M3H0_9NOCA</name>
<keyword evidence="1" id="KW-1133">Transmembrane helix</keyword>
<evidence type="ECO:0000313" key="3">
    <source>
        <dbReference type="EMBL" id="NKY89679.1"/>
    </source>
</evidence>
<feature type="domain" description="Pyrrolo-quinoline quinone repeat" evidence="2">
    <location>
        <begin position="330"/>
        <end position="453"/>
    </location>
</feature>
<dbReference type="Pfam" id="PF13360">
    <property type="entry name" value="PQQ_2"/>
    <property type="match status" value="1"/>
</dbReference>
<dbReference type="InterPro" id="IPR011047">
    <property type="entry name" value="Quinoprotein_ADH-like_sf"/>
</dbReference>
<dbReference type="Proteomes" id="UP000523447">
    <property type="component" value="Unassembled WGS sequence"/>
</dbReference>
<keyword evidence="4" id="KW-1185">Reference proteome</keyword>
<dbReference type="Gene3D" id="2.130.10.10">
    <property type="entry name" value="YVTN repeat-like/Quinoprotein amine dehydrogenase"/>
    <property type="match status" value="2"/>
</dbReference>
<dbReference type="PANTHER" id="PTHR34512">
    <property type="entry name" value="CELL SURFACE PROTEIN"/>
    <property type="match status" value="1"/>
</dbReference>
<dbReference type="InterPro" id="IPR015943">
    <property type="entry name" value="WD40/YVTN_repeat-like_dom_sf"/>
</dbReference>
<dbReference type="AlphaFoldDB" id="A0A7X6M3H0"/>
<dbReference type="SUPFAM" id="SSF50998">
    <property type="entry name" value="Quinoprotein alcohol dehydrogenase-like"/>
    <property type="match status" value="1"/>
</dbReference>
<evidence type="ECO:0000256" key="1">
    <source>
        <dbReference type="SAM" id="Phobius"/>
    </source>
</evidence>
<sequence>MNTAARWLTRGGTPRTRIAVLILAVVAAIGTVVWVNRSPEQPPEVPAAGGRFRISTRLDSAPVPRWTLRAADLSDEPGAVLLALPQDLHDYNGYGSPMDAGPVIVAATAVPGTAETGTASAVGPVQLHGVDPDTGAARWTVDAGELLSCGERVLDAQLTCHGSHRVLIIDAATGVIAMDRATDFEVMDVAVRDGIVSVAGRTADRMTAVVTRGTVADPEATWRRTYPTPVPGDAVRPWLDAPYYFRDGHDRSVRVYDLSTGEPLFTAPVGAVFDGGIIATQVIDRGWSAGRITLVDRNGHLITEVGNPSFLLEWYPTATASPPPILTGESAYDRTTGRVLWTNPQIGLDEPTGRRGAVEGVVDHTVIVRSLDGTALIGLDLADGHQVWQQSARLANAVRDGLTDGRHLVLADGTTAQAIDAGDGSTVWSMSLPPSGDPRLPSTVAALGGRMVVVLADAFTGYAAA</sequence>
<comment type="caution">
    <text evidence="3">The sequence shown here is derived from an EMBL/GenBank/DDBJ whole genome shotgun (WGS) entry which is preliminary data.</text>
</comment>